<dbReference type="HOGENOM" id="CLU_2817424_0_0_1"/>
<keyword evidence="3" id="KW-1185">Reference proteome</keyword>
<feature type="compositionally biased region" description="Basic residues" evidence="1">
    <location>
        <begin position="1"/>
        <end position="15"/>
    </location>
</feature>
<dbReference type="Proteomes" id="UP000011115">
    <property type="component" value="Unassembled WGS sequence"/>
</dbReference>
<evidence type="ECO:0000256" key="1">
    <source>
        <dbReference type="SAM" id="MobiDB-lite"/>
    </source>
</evidence>
<evidence type="ECO:0000313" key="2">
    <source>
        <dbReference type="EnsemblPlants" id="PGSC0003DMT400004020"/>
    </source>
</evidence>
<feature type="region of interest" description="Disordered" evidence="1">
    <location>
        <begin position="1"/>
        <end position="32"/>
    </location>
</feature>
<organism evidence="2 3">
    <name type="scientific">Solanum tuberosum</name>
    <name type="common">Potato</name>
    <dbReference type="NCBI Taxonomy" id="4113"/>
    <lineage>
        <taxon>Eukaryota</taxon>
        <taxon>Viridiplantae</taxon>
        <taxon>Streptophyta</taxon>
        <taxon>Embryophyta</taxon>
        <taxon>Tracheophyta</taxon>
        <taxon>Spermatophyta</taxon>
        <taxon>Magnoliopsida</taxon>
        <taxon>eudicotyledons</taxon>
        <taxon>Gunneridae</taxon>
        <taxon>Pentapetalae</taxon>
        <taxon>asterids</taxon>
        <taxon>lamiids</taxon>
        <taxon>Solanales</taxon>
        <taxon>Solanaceae</taxon>
        <taxon>Solanoideae</taxon>
        <taxon>Solaneae</taxon>
        <taxon>Solanum</taxon>
    </lineage>
</organism>
<name>M0ZMR4_SOLTU</name>
<dbReference type="Gramene" id="PGSC0003DMT400004020">
    <property type="protein sequence ID" value="PGSC0003DMT400004020"/>
    <property type="gene ID" value="PGSC0003DMG400001584"/>
</dbReference>
<dbReference type="AlphaFoldDB" id="M0ZMR4"/>
<dbReference type="InParanoid" id="M0ZMR4"/>
<reference evidence="3" key="1">
    <citation type="journal article" date="2011" name="Nature">
        <title>Genome sequence and analysis of the tuber crop potato.</title>
        <authorList>
            <consortium name="The Potato Genome Sequencing Consortium"/>
        </authorList>
    </citation>
    <scope>NUCLEOTIDE SEQUENCE [LARGE SCALE GENOMIC DNA]</scope>
    <source>
        <strain evidence="3">cv. DM1-3 516 R44</strain>
    </source>
</reference>
<accession>M0ZMR4</accession>
<dbReference type="PaxDb" id="4113-PGSC0003DMT400004020"/>
<protein>
    <submittedName>
        <fullName evidence="2">Uncharacterized protein</fullName>
    </submittedName>
</protein>
<evidence type="ECO:0000313" key="3">
    <source>
        <dbReference type="Proteomes" id="UP000011115"/>
    </source>
</evidence>
<proteinExistence type="predicted"/>
<dbReference type="EnsemblPlants" id="PGSC0003DMT400004020">
    <property type="protein sequence ID" value="PGSC0003DMT400004020"/>
    <property type="gene ID" value="PGSC0003DMG400001584"/>
</dbReference>
<reference evidence="2" key="2">
    <citation type="submission" date="2015-06" db="UniProtKB">
        <authorList>
            <consortium name="EnsemblPlants"/>
        </authorList>
    </citation>
    <scope>IDENTIFICATION</scope>
    <source>
        <strain evidence="2">DM1-3 516 R44</strain>
    </source>
</reference>
<sequence>MKRKKQQKMQGKRNTRQTEGKRQGSAEWRKQEEIGGRKRYMSAFNMALFSLRVCLFFRGGGISPAAG</sequence>
<feature type="compositionally biased region" description="Basic and acidic residues" evidence="1">
    <location>
        <begin position="16"/>
        <end position="32"/>
    </location>
</feature>